<feature type="region of interest" description="Disordered" evidence="1">
    <location>
        <begin position="43"/>
        <end position="103"/>
    </location>
</feature>
<evidence type="ECO:0000256" key="1">
    <source>
        <dbReference type="SAM" id="MobiDB-lite"/>
    </source>
</evidence>
<name>A0A942TD07_9BACI</name>
<sequence length="103" mass="11976">MSLKSIEMQVALPRTIEAGKISEQLQQRGQIILDQATREMEEKVDRERHGIIETDRKEKLLLRDDSSSHQNNQNHQPQNNKEKKAKKVEQAHPYKGKTIDYNG</sequence>
<accession>A0A942TD07</accession>
<dbReference type="Proteomes" id="UP000681414">
    <property type="component" value="Unassembled WGS sequence"/>
</dbReference>
<organism evidence="2 3">
    <name type="scientific">Lederbergia citri</name>
    <dbReference type="NCBI Taxonomy" id="2833580"/>
    <lineage>
        <taxon>Bacteria</taxon>
        <taxon>Bacillati</taxon>
        <taxon>Bacillota</taxon>
        <taxon>Bacilli</taxon>
        <taxon>Bacillales</taxon>
        <taxon>Bacillaceae</taxon>
        <taxon>Lederbergia</taxon>
    </lineage>
</organism>
<reference evidence="2 3" key="1">
    <citation type="submission" date="2021-05" db="EMBL/GenBank/DDBJ databases">
        <title>Novel Bacillus species.</title>
        <authorList>
            <person name="Liu G."/>
        </authorList>
    </citation>
    <scope>NUCLEOTIDE SEQUENCE [LARGE SCALE GENOMIC DNA]</scope>
    <source>
        <strain evidence="3">FJAT-49780</strain>
    </source>
</reference>
<keyword evidence="3" id="KW-1185">Reference proteome</keyword>
<dbReference type="RefSeq" id="WP_213123233.1">
    <property type="nucleotide sequence ID" value="NZ_JAGYPG010000001.1"/>
</dbReference>
<feature type="compositionally biased region" description="Basic and acidic residues" evidence="1">
    <location>
        <begin position="43"/>
        <end position="67"/>
    </location>
</feature>
<comment type="caution">
    <text evidence="2">The sequence shown here is derived from an EMBL/GenBank/DDBJ whole genome shotgun (WGS) entry which is preliminary data.</text>
</comment>
<feature type="compositionally biased region" description="Low complexity" evidence="1">
    <location>
        <begin position="68"/>
        <end position="79"/>
    </location>
</feature>
<evidence type="ECO:0000313" key="3">
    <source>
        <dbReference type="Proteomes" id="UP000681414"/>
    </source>
</evidence>
<protein>
    <submittedName>
        <fullName evidence="2">Uncharacterized protein</fullName>
    </submittedName>
</protein>
<gene>
    <name evidence="2" type="ORF">KHA97_02825</name>
</gene>
<proteinExistence type="predicted"/>
<dbReference type="EMBL" id="JAGYPG010000001">
    <property type="protein sequence ID" value="MBS4194009.1"/>
    <property type="molecule type" value="Genomic_DNA"/>
</dbReference>
<dbReference type="AlphaFoldDB" id="A0A942TD07"/>
<evidence type="ECO:0000313" key="2">
    <source>
        <dbReference type="EMBL" id="MBS4194009.1"/>
    </source>
</evidence>